<dbReference type="EMBL" id="JACOFW010000004">
    <property type="protein sequence ID" value="MBC3806683.1"/>
    <property type="molecule type" value="Genomic_DNA"/>
</dbReference>
<organism evidence="1 2">
    <name type="scientific">Undibacterium seohonense</name>
    <dbReference type="NCBI Taxonomy" id="1344950"/>
    <lineage>
        <taxon>Bacteria</taxon>
        <taxon>Pseudomonadati</taxon>
        <taxon>Pseudomonadota</taxon>
        <taxon>Betaproteobacteria</taxon>
        <taxon>Burkholderiales</taxon>
        <taxon>Oxalobacteraceae</taxon>
        <taxon>Undibacterium</taxon>
    </lineage>
</organism>
<proteinExistence type="predicted"/>
<dbReference type="Proteomes" id="UP000648257">
    <property type="component" value="Unassembled WGS sequence"/>
</dbReference>
<reference evidence="1 2" key="1">
    <citation type="submission" date="2020-08" db="EMBL/GenBank/DDBJ databases">
        <title>Novel species isolated from subtropical streams in China.</title>
        <authorList>
            <person name="Lu H."/>
        </authorList>
    </citation>
    <scope>NUCLEOTIDE SEQUENCE [LARGE SCALE GENOMIC DNA]</scope>
    <source>
        <strain evidence="1 2">KACC 16656</strain>
    </source>
</reference>
<name>A0ABR6X1Z6_9BURK</name>
<dbReference type="Pfam" id="PF14066">
    <property type="entry name" value="DUF4256"/>
    <property type="match status" value="1"/>
</dbReference>
<comment type="caution">
    <text evidence="1">The sequence shown here is derived from an EMBL/GenBank/DDBJ whole genome shotgun (WGS) entry which is preliminary data.</text>
</comment>
<keyword evidence="2" id="KW-1185">Reference proteome</keyword>
<gene>
    <name evidence="1" type="ORF">H8K52_04900</name>
</gene>
<dbReference type="RefSeq" id="WP_186921780.1">
    <property type="nucleotide sequence ID" value="NZ_JACOFW010000004.1"/>
</dbReference>
<dbReference type="InterPro" id="IPR025352">
    <property type="entry name" value="DUF4256"/>
</dbReference>
<evidence type="ECO:0000313" key="2">
    <source>
        <dbReference type="Proteomes" id="UP000648257"/>
    </source>
</evidence>
<protein>
    <submittedName>
        <fullName evidence="1">DUF4256 domain-containing protein</fullName>
    </submittedName>
</protein>
<accession>A0ABR6X1Z6</accession>
<sequence length="181" mass="20376">MRTTSDSQLLQILQTRFEKNKSRHPNLAWAELQLKLTAQPDKLRSLQAMEDSGGEPDVLGIDSTTGDYIFCDFSAESPAGRRSVCYDRAALESRKEHAPADSAMDMAAMMGVELLSEEQYRSLQQLGEFDKKTSSWIRTPDSIRELGGALFCDRRYDQVFVYHNGASSHYAARGFRASLRV</sequence>
<evidence type="ECO:0000313" key="1">
    <source>
        <dbReference type="EMBL" id="MBC3806683.1"/>
    </source>
</evidence>